<dbReference type="Proteomes" id="UP001233836">
    <property type="component" value="Unassembled WGS sequence"/>
</dbReference>
<feature type="transmembrane region" description="Helical" evidence="1">
    <location>
        <begin position="9"/>
        <end position="25"/>
    </location>
</feature>
<dbReference type="RefSeq" id="WP_307220572.1">
    <property type="nucleotide sequence ID" value="NZ_JAUSTI010000020.1"/>
</dbReference>
<accession>A0ABT9WJU1</accession>
<protein>
    <submittedName>
        <fullName evidence="2">Bacillithiol system protein YtxJ</fullName>
    </submittedName>
</protein>
<dbReference type="Gene3D" id="3.40.30.10">
    <property type="entry name" value="Glutaredoxin"/>
    <property type="match status" value="1"/>
</dbReference>
<dbReference type="NCBIfam" id="TIGR04019">
    <property type="entry name" value="B_thiol_YtxJ"/>
    <property type="match status" value="1"/>
</dbReference>
<keyword evidence="1" id="KW-0472">Membrane</keyword>
<dbReference type="EMBL" id="JAUSTI010000020">
    <property type="protein sequence ID" value="MDQ0173487.1"/>
    <property type="molecule type" value="Genomic_DNA"/>
</dbReference>
<gene>
    <name evidence="2" type="ORF">J2T19_004980</name>
</gene>
<proteinExistence type="predicted"/>
<organism evidence="2 3">
    <name type="scientific">Paenibacillus tundrae</name>
    <dbReference type="NCBI Taxonomy" id="528187"/>
    <lineage>
        <taxon>Bacteria</taxon>
        <taxon>Bacillati</taxon>
        <taxon>Bacillota</taxon>
        <taxon>Bacilli</taxon>
        <taxon>Bacillales</taxon>
        <taxon>Paenibacillaceae</taxon>
        <taxon>Paenibacillus</taxon>
    </lineage>
</organism>
<evidence type="ECO:0000313" key="2">
    <source>
        <dbReference type="EMBL" id="MDQ0173487.1"/>
    </source>
</evidence>
<keyword evidence="1" id="KW-1133">Transmembrane helix</keyword>
<evidence type="ECO:0000313" key="3">
    <source>
        <dbReference type="Proteomes" id="UP001233836"/>
    </source>
</evidence>
<evidence type="ECO:0000256" key="1">
    <source>
        <dbReference type="SAM" id="Phobius"/>
    </source>
</evidence>
<keyword evidence="3" id="KW-1185">Reference proteome</keyword>
<name>A0ABT9WJU1_9BACL</name>
<feature type="transmembrane region" description="Helical" evidence="1">
    <location>
        <begin position="31"/>
        <end position="48"/>
    </location>
</feature>
<dbReference type="InterPro" id="IPR022551">
    <property type="entry name" value="BrxC"/>
</dbReference>
<sequence length="179" mass="20004">MNLKINHQLLWTLVGIAIGTSIGIATNQTALGVAFGITLGILIGSVVSKRIRSDSDETLREHVSELIKPSDWQEALQNSEDHPVLIFKHSTTCPTSARAYREFMAFVGSNASESGQRMDYHIVKVIESRALSRHIAEETKIIHQSPQVLLLEQGRVIQHTSHSKITKKRLIQWAQDPFS</sequence>
<dbReference type="Pfam" id="PF11009">
    <property type="entry name" value="BrxC"/>
    <property type="match status" value="1"/>
</dbReference>
<comment type="caution">
    <text evidence="2">The sequence shown here is derived from an EMBL/GenBank/DDBJ whole genome shotgun (WGS) entry which is preliminary data.</text>
</comment>
<keyword evidence="1" id="KW-0812">Transmembrane</keyword>
<reference evidence="2 3" key="1">
    <citation type="submission" date="2023-07" db="EMBL/GenBank/DDBJ databases">
        <title>Sorghum-associated microbial communities from plants grown in Nebraska, USA.</title>
        <authorList>
            <person name="Schachtman D."/>
        </authorList>
    </citation>
    <scope>NUCLEOTIDE SEQUENCE [LARGE SCALE GENOMIC DNA]</scope>
    <source>
        <strain evidence="2 3">DS1314</strain>
    </source>
</reference>